<keyword evidence="3 6" id="KW-0812">Transmembrane</keyword>
<dbReference type="GO" id="GO:0016020">
    <property type="term" value="C:membrane"/>
    <property type="evidence" value="ECO:0007669"/>
    <property type="project" value="UniProtKB-SubCell"/>
</dbReference>
<evidence type="ECO:0000256" key="4">
    <source>
        <dbReference type="ARBA" id="ARBA00022989"/>
    </source>
</evidence>
<feature type="transmembrane region" description="Helical" evidence="6">
    <location>
        <begin position="482"/>
        <end position="502"/>
    </location>
</feature>
<feature type="transmembrane region" description="Helical" evidence="6">
    <location>
        <begin position="329"/>
        <end position="351"/>
    </location>
</feature>
<reference evidence="7 8" key="1">
    <citation type="journal article" date="2015" name="Genome Announc.">
        <title>Draft Genome Sequence and Gene Annotation of the Entomopathogenic Fungus Verticillium hemipterigenum.</title>
        <authorList>
            <person name="Horn F."/>
            <person name="Habel A."/>
            <person name="Scharf D.H."/>
            <person name="Dworschak J."/>
            <person name="Brakhage A.A."/>
            <person name="Guthke R."/>
            <person name="Hertweck C."/>
            <person name="Linde J."/>
        </authorList>
    </citation>
    <scope>NUCLEOTIDE SEQUENCE [LARGE SCALE GENOMIC DNA]</scope>
</reference>
<dbReference type="Proteomes" id="UP000039046">
    <property type="component" value="Unassembled WGS sequence"/>
</dbReference>
<dbReference type="AlphaFoldDB" id="A0A0A1TK17"/>
<feature type="transmembrane region" description="Helical" evidence="6">
    <location>
        <begin position="44"/>
        <end position="63"/>
    </location>
</feature>
<evidence type="ECO:0000313" key="8">
    <source>
        <dbReference type="Proteomes" id="UP000039046"/>
    </source>
</evidence>
<feature type="transmembrane region" description="Helical" evidence="6">
    <location>
        <begin position="201"/>
        <end position="220"/>
    </location>
</feature>
<sequence>MMTAKEVPHMTVQALSNAQDLYKSTRADHSAMNRMGRSQELVRYYDFLSMLSFAAIATSAWQLTLFQATPALENGGLAGSTWSTIWAFFLFIPIYLSMAEMASIAPIAGAQYHWVSEFAPDSWQRLLSYVEGWLSTLAWQAGNASGMFLAGTLIQSIVLINNEDYPSPNWQGTLFVMAVIVMATLVNIYGSSIIPRLQTPFFALSVVTYIALMVVIWVRAPAATSTQVWTEWKSLAGWSPVPLAVMIGQLSSMGNYTGVDTVAHMSEEVKDSPRKVPRIMLAVFGANSLQILFTTITMSYHLPDVDASLQDSTTYPAIYIMKAAMPLPWVTTMLTLICFFLMLGNVSFLAATTRDMFAFARDQGLPFSVWISKVDKDRKIPVNSYILSGILCTLLSLIYIGSSTAFYAIISLGVIATLQCYMISIGCILWRRIYFPETIPERSFALGRWGVFTNATAVLLCGWALFWSAWPTEYPVTAATFNWASPIFALTAICSIVSYYYWGRKRYVGPVHLIEDRKLM</sequence>
<feature type="transmembrane region" description="Helical" evidence="6">
    <location>
        <begin position="240"/>
        <end position="258"/>
    </location>
</feature>
<protein>
    <recommendedName>
        <fullName evidence="9">Amino acid permease 2</fullName>
    </recommendedName>
</protein>
<feature type="transmembrane region" description="Helical" evidence="6">
    <location>
        <begin position="75"/>
        <end position="96"/>
    </location>
</feature>
<evidence type="ECO:0008006" key="9">
    <source>
        <dbReference type="Google" id="ProtNLM"/>
    </source>
</evidence>
<organism evidence="7 8">
    <name type="scientific">[Torrubiella] hemipterigena</name>
    <dbReference type="NCBI Taxonomy" id="1531966"/>
    <lineage>
        <taxon>Eukaryota</taxon>
        <taxon>Fungi</taxon>
        <taxon>Dikarya</taxon>
        <taxon>Ascomycota</taxon>
        <taxon>Pezizomycotina</taxon>
        <taxon>Sordariomycetes</taxon>
        <taxon>Hypocreomycetidae</taxon>
        <taxon>Hypocreales</taxon>
        <taxon>Clavicipitaceae</taxon>
        <taxon>Clavicipitaceae incertae sedis</taxon>
        <taxon>'Torrubiella' clade</taxon>
    </lineage>
</organism>
<keyword evidence="8" id="KW-1185">Reference proteome</keyword>
<dbReference type="InterPro" id="IPR002293">
    <property type="entry name" value="AA/rel_permease1"/>
</dbReference>
<dbReference type="EMBL" id="CDHN01000003">
    <property type="protein sequence ID" value="CEJ91080.1"/>
    <property type="molecule type" value="Genomic_DNA"/>
</dbReference>
<keyword evidence="5 6" id="KW-0472">Membrane</keyword>
<proteinExistence type="predicted"/>
<dbReference type="Gene3D" id="1.20.1740.10">
    <property type="entry name" value="Amino acid/polyamine transporter I"/>
    <property type="match status" value="1"/>
</dbReference>
<dbReference type="Pfam" id="PF13520">
    <property type="entry name" value="AA_permease_2"/>
    <property type="match status" value="1"/>
</dbReference>
<evidence type="ECO:0000256" key="3">
    <source>
        <dbReference type="ARBA" id="ARBA00022692"/>
    </source>
</evidence>
<accession>A0A0A1TK17</accession>
<evidence type="ECO:0000256" key="5">
    <source>
        <dbReference type="ARBA" id="ARBA00023136"/>
    </source>
</evidence>
<gene>
    <name evidence="7" type="ORF">VHEMI06818</name>
</gene>
<feature type="transmembrane region" description="Helical" evidence="6">
    <location>
        <begin position="170"/>
        <end position="189"/>
    </location>
</feature>
<dbReference type="PANTHER" id="PTHR45649">
    <property type="entry name" value="AMINO-ACID PERMEASE BAT1"/>
    <property type="match status" value="1"/>
</dbReference>
<dbReference type="PANTHER" id="PTHR45649:SF4">
    <property type="entry name" value="TRANSPORTER, PUTATIVE (EUROFUNG)-RELATED"/>
    <property type="match status" value="1"/>
</dbReference>
<feature type="transmembrane region" description="Helical" evidence="6">
    <location>
        <begin position="137"/>
        <end position="158"/>
    </location>
</feature>
<name>A0A0A1TK17_9HYPO</name>
<evidence type="ECO:0000256" key="6">
    <source>
        <dbReference type="SAM" id="Phobius"/>
    </source>
</evidence>
<evidence type="ECO:0000313" key="7">
    <source>
        <dbReference type="EMBL" id="CEJ91080.1"/>
    </source>
</evidence>
<dbReference type="PIRSF" id="PIRSF006060">
    <property type="entry name" value="AA_transporter"/>
    <property type="match status" value="1"/>
</dbReference>
<feature type="transmembrane region" description="Helical" evidence="6">
    <location>
        <begin position="279"/>
        <end position="302"/>
    </location>
</feature>
<feature type="transmembrane region" description="Helical" evidence="6">
    <location>
        <begin position="451"/>
        <end position="470"/>
    </location>
</feature>
<evidence type="ECO:0000256" key="1">
    <source>
        <dbReference type="ARBA" id="ARBA00004141"/>
    </source>
</evidence>
<feature type="transmembrane region" description="Helical" evidence="6">
    <location>
        <begin position="406"/>
        <end position="430"/>
    </location>
</feature>
<feature type="transmembrane region" description="Helical" evidence="6">
    <location>
        <begin position="382"/>
        <end position="400"/>
    </location>
</feature>
<dbReference type="HOGENOM" id="CLU_004495_6_1_1"/>
<dbReference type="OrthoDB" id="3257095at2759"/>
<dbReference type="GO" id="GO:0022857">
    <property type="term" value="F:transmembrane transporter activity"/>
    <property type="evidence" value="ECO:0007669"/>
    <property type="project" value="InterPro"/>
</dbReference>
<comment type="subcellular location">
    <subcellularLocation>
        <location evidence="1">Membrane</location>
        <topology evidence="1">Multi-pass membrane protein</topology>
    </subcellularLocation>
</comment>
<keyword evidence="2" id="KW-0813">Transport</keyword>
<keyword evidence="4 6" id="KW-1133">Transmembrane helix</keyword>
<evidence type="ECO:0000256" key="2">
    <source>
        <dbReference type="ARBA" id="ARBA00022448"/>
    </source>
</evidence>
<dbReference type="STRING" id="1531966.A0A0A1TK17"/>